<comment type="caution">
    <text evidence="3">The sequence shown here is derived from an EMBL/GenBank/DDBJ whole genome shotgun (WGS) entry which is preliminary data.</text>
</comment>
<proteinExistence type="predicted"/>
<dbReference type="Gene3D" id="1.10.10.10">
    <property type="entry name" value="Winged helix-like DNA-binding domain superfamily/Winged helix DNA-binding domain"/>
    <property type="match status" value="1"/>
</dbReference>
<evidence type="ECO:0000259" key="2">
    <source>
        <dbReference type="SMART" id="SM00421"/>
    </source>
</evidence>
<dbReference type="InterPro" id="IPR036388">
    <property type="entry name" value="WH-like_DNA-bd_sf"/>
</dbReference>
<organism evidence="3 4">
    <name type="scientific">Xenorhabdus khoisanae</name>
    <dbReference type="NCBI Taxonomy" id="880157"/>
    <lineage>
        <taxon>Bacteria</taxon>
        <taxon>Pseudomonadati</taxon>
        <taxon>Pseudomonadota</taxon>
        <taxon>Gammaproteobacteria</taxon>
        <taxon>Enterobacterales</taxon>
        <taxon>Morganellaceae</taxon>
        <taxon>Xenorhabdus</taxon>
    </lineage>
</organism>
<evidence type="ECO:0000313" key="3">
    <source>
        <dbReference type="EMBL" id="KMJ43311.1"/>
    </source>
</evidence>
<evidence type="ECO:0000256" key="1">
    <source>
        <dbReference type="ARBA" id="ARBA00023125"/>
    </source>
</evidence>
<dbReference type="SUPFAM" id="SSF46894">
    <property type="entry name" value="C-terminal effector domain of the bipartite response regulators"/>
    <property type="match status" value="1"/>
</dbReference>
<protein>
    <submittedName>
        <fullName evidence="3">LuxR family transcriptional regulator</fullName>
    </submittedName>
</protein>
<dbReference type="InterPro" id="IPR013656">
    <property type="entry name" value="PAS_4"/>
</dbReference>
<evidence type="ECO:0000313" key="4">
    <source>
        <dbReference type="Proteomes" id="UP000036277"/>
    </source>
</evidence>
<name>A0A0J5FM54_9GAMM</name>
<reference evidence="3 4" key="1">
    <citation type="submission" date="2015-06" db="EMBL/GenBank/DDBJ databases">
        <title>Draft Whole-Genome Sequence of the Entomopathogenic Bacterium Xenorhabdus khoisanae.</title>
        <authorList>
            <person name="Naidoo S."/>
            <person name="Featherston J."/>
            <person name="Gray V.M."/>
        </authorList>
    </citation>
    <scope>NUCLEOTIDE SEQUENCE [LARGE SCALE GENOMIC DNA]</scope>
    <source>
        <strain evidence="3 4">MCB</strain>
    </source>
</reference>
<feature type="domain" description="HTH luxR-type" evidence="2">
    <location>
        <begin position="144"/>
        <end position="201"/>
    </location>
</feature>
<dbReference type="PATRIC" id="fig|880157.4.peg.4419"/>
<dbReference type="Gene3D" id="3.30.450.20">
    <property type="entry name" value="PAS domain"/>
    <property type="match status" value="1"/>
</dbReference>
<dbReference type="OrthoDB" id="6191871at2"/>
<dbReference type="AlphaFoldDB" id="A0A0J5FM54"/>
<accession>A0A0J5FM54</accession>
<keyword evidence="4" id="KW-1185">Reference proteome</keyword>
<dbReference type="STRING" id="880157.AB204_20390"/>
<gene>
    <name evidence="3" type="ORF">AB204_20390</name>
</gene>
<dbReference type="Pfam" id="PF08448">
    <property type="entry name" value="PAS_4"/>
    <property type="match status" value="1"/>
</dbReference>
<dbReference type="Pfam" id="PF00196">
    <property type="entry name" value="GerE"/>
    <property type="match status" value="1"/>
</dbReference>
<dbReference type="InterPro" id="IPR016032">
    <property type="entry name" value="Sig_transdc_resp-reg_C-effctor"/>
</dbReference>
<dbReference type="EMBL" id="LFCV01000225">
    <property type="protein sequence ID" value="KMJ43311.1"/>
    <property type="molecule type" value="Genomic_DNA"/>
</dbReference>
<sequence length="224" mass="26608">MSQITPQLTNMWNKSHDSWSVKDKELRFIYTNKVFIELNNLPEGFDAIGYSEKELPVSFNHHIRLSEEHDRQVLQSMQRISSVSAYFQRNDQQIKPYFCEKHPLMNENNQCIGVICHTKEINHFSVHHYIKNDMSTSINLNPPNDILTEKEWRIIFLFCRGIRNKDIAHNLKISCRTLEKYFKIIYEKLSINSIIELKTLCEKNNYNLYIPPEYLKSINHALLC</sequence>
<dbReference type="SMART" id="SM00421">
    <property type="entry name" value="HTH_LUXR"/>
    <property type="match status" value="1"/>
</dbReference>
<dbReference type="InterPro" id="IPR000792">
    <property type="entry name" value="Tscrpt_reg_LuxR_C"/>
</dbReference>
<dbReference type="GO" id="GO:0003677">
    <property type="term" value="F:DNA binding"/>
    <property type="evidence" value="ECO:0007669"/>
    <property type="project" value="UniProtKB-KW"/>
</dbReference>
<dbReference type="RefSeq" id="WP_047965198.1">
    <property type="nucleotide sequence ID" value="NZ_CAWMBG010000225.1"/>
</dbReference>
<keyword evidence="1" id="KW-0238">DNA-binding</keyword>
<dbReference type="PRINTS" id="PR00038">
    <property type="entry name" value="HTHLUXR"/>
</dbReference>
<dbReference type="GO" id="GO:0006355">
    <property type="term" value="P:regulation of DNA-templated transcription"/>
    <property type="evidence" value="ECO:0007669"/>
    <property type="project" value="InterPro"/>
</dbReference>
<dbReference type="Proteomes" id="UP000036277">
    <property type="component" value="Unassembled WGS sequence"/>
</dbReference>